<sequence length="124" mass="14177">MKKGHFDQVLWIDSDVKYFPSDLIHQLLYARADVVVPSCLYKDGRFKKVYDRNTTSTKYQSTLPEDMLIVEGYRKTSRLFLPDLKAEGKVVPLDGVGGSMRSHGKSRMPSKRIDFSGKDVQPSY</sequence>
<dbReference type="GO" id="GO:0000136">
    <property type="term" value="C:mannan polymerase complex"/>
    <property type="evidence" value="ECO:0007669"/>
    <property type="project" value="TreeGrafter"/>
</dbReference>
<dbReference type="GO" id="GO:0006487">
    <property type="term" value="P:protein N-linked glycosylation"/>
    <property type="evidence" value="ECO:0007669"/>
    <property type="project" value="TreeGrafter"/>
</dbReference>
<dbReference type="GO" id="GO:0000032">
    <property type="term" value="P:cell wall mannoprotein biosynthetic process"/>
    <property type="evidence" value="ECO:0007669"/>
    <property type="project" value="TreeGrafter"/>
</dbReference>
<dbReference type="PANTHER" id="PTHR43083:SF6">
    <property type="entry name" value="MANNAN POLYMERASE COMPLEXES SUBUNIT MNN9"/>
    <property type="match status" value="1"/>
</dbReference>
<dbReference type="Proteomes" id="UP000828390">
    <property type="component" value="Unassembled WGS sequence"/>
</dbReference>
<dbReference type="Gene3D" id="3.90.550.10">
    <property type="entry name" value="Spore Coat Polysaccharide Biosynthesis Protein SpsA, Chain A"/>
    <property type="match status" value="1"/>
</dbReference>
<dbReference type="EMBL" id="JAIWYP010000008">
    <property type="protein sequence ID" value="KAH3783895.1"/>
    <property type="molecule type" value="Genomic_DNA"/>
</dbReference>
<dbReference type="PANTHER" id="PTHR43083">
    <property type="entry name" value="MANNAN POLYMERASE II"/>
    <property type="match status" value="1"/>
</dbReference>
<dbReference type="GO" id="GO:0000009">
    <property type="term" value="F:alpha-1,6-mannosyltransferase activity"/>
    <property type="evidence" value="ECO:0007669"/>
    <property type="project" value="TreeGrafter"/>
</dbReference>
<name>A0A9D4EPJ5_DREPO</name>
<reference evidence="3" key="2">
    <citation type="submission" date="2020-11" db="EMBL/GenBank/DDBJ databases">
        <authorList>
            <person name="McCartney M.A."/>
            <person name="Auch B."/>
            <person name="Kono T."/>
            <person name="Mallez S."/>
            <person name="Becker A."/>
            <person name="Gohl D.M."/>
            <person name="Silverstein K.A.T."/>
            <person name="Koren S."/>
            <person name="Bechman K.B."/>
            <person name="Herman A."/>
            <person name="Abrahante J.E."/>
            <person name="Garbe J."/>
        </authorList>
    </citation>
    <scope>NUCLEOTIDE SEQUENCE</scope>
    <source>
        <strain evidence="3">Duluth1</strain>
        <tissue evidence="3">Whole animal</tissue>
    </source>
</reference>
<proteinExistence type="inferred from homology"/>
<dbReference type="AlphaFoldDB" id="A0A9D4EPJ5"/>
<dbReference type="Pfam" id="PF03452">
    <property type="entry name" value="Anp1"/>
    <property type="match status" value="1"/>
</dbReference>
<dbReference type="InterPro" id="IPR052086">
    <property type="entry name" value="Mannan_Polymerase_Subunit"/>
</dbReference>
<keyword evidence="4" id="KW-1185">Reference proteome</keyword>
<evidence type="ECO:0000313" key="3">
    <source>
        <dbReference type="EMBL" id="KAH3783895.1"/>
    </source>
</evidence>
<reference evidence="3" key="1">
    <citation type="journal article" date="2019" name="bioRxiv">
        <title>The Genome of the Zebra Mussel, Dreissena polymorpha: A Resource for Invasive Species Research.</title>
        <authorList>
            <person name="McCartney M.A."/>
            <person name="Auch B."/>
            <person name="Kono T."/>
            <person name="Mallez S."/>
            <person name="Zhang Y."/>
            <person name="Obille A."/>
            <person name="Becker A."/>
            <person name="Abrahante J.E."/>
            <person name="Garbe J."/>
            <person name="Badalamenti J.P."/>
            <person name="Herman A."/>
            <person name="Mangelson H."/>
            <person name="Liachko I."/>
            <person name="Sullivan S."/>
            <person name="Sone E.D."/>
            <person name="Koren S."/>
            <person name="Silverstein K.A.T."/>
            <person name="Beckman K.B."/>
            <person name="Gohl D.M."/>
        </authorList>
    </citation>
    <scope>NUCLEOTIDE SEQUENCE</scope>
    <source>
        <strain evidence="3">Duluth1</strain>
        <tissue evidence="3">Whole animal</tissue>
    </source>
</reference>
<evidence type="ECO:0000256" key="1">
    <source>
        <dbReference type="ARBA" id="ARBA00037964"/>
    </source>
</evidence>
<evidence type="ECO:0000256" key="2">
    <source>
        <dbReference type="SAM" id="MobiDB-lite"/>
    </source>
</evidence>
<evidence type="ECO:0000313" key="4">
    <source>
        <dbReference type="Proteomes" id="UP000828390"/>
    </source>
</evidence>
<comment type="similarity">
    <text evidence="1">Belongs to the ANP1/MMN9/VAN1 family.</text>
</comment>
<feature type="region of interest" description="Disordered" evidence="2">
    <location>
        <begin position="97"/>
        <end position="124"/>
    </location>
</feature>
<organism evidence="3 4">
    <name type="scientific">Dreissena polymorpha</name>
    <name type="common">Zebra mussel</name>
    <name type="synonym">Mytilus polymorpha</name>
    <dbReference type="NCBI Taxonomy" id="45954"/>
    <lineage>
        <taxon>Eukaryota</taxon>
        <taxon>Metazoa</taxon>
        <taxon>Spiralia</taxon>
        <taxon>Lophotrochozoa</taxon>
        <taxon>Mollusca</taxon>
        <taxon>Bivalvia</taxon>
        <taxon>Autobranchia</taxon>
        <taxon>Heteroconchia</taxon>
        <taxon>Euheterodonta</taxon>
        <taxon>Imparidentia</taxon>
        <taxon>Neoheterodontei</taxon>
        <taxon>Myida</taxon>
        <taxon>Dreissenoidea</taxon>
        <taxon>Dreissenidae</taxon>
        <taxon>Dreissena</taxon>
    </lineage>
</organism>
<dbReference type="InterPro" id="IPR029044">
    <property type="entry name" value="Nucleotide-diphossugar_trans"/>
</dbReference>
<gene>
    <name evidence="3" type="ORF">DPMN_161845</name>
</gene>
<accession>A0A9D4EPJ5</accession>
<protein>
    <submittedName>
        <fullName evidence="3">Uncharacterized protein</fullName>
    </submittedName>
</protein>
<comment type="caution">
    <text evidence="3">The sequence shown here is derived from an EMBL/GenBank/DDBJ whole genome shotgun (WGS) entry which is preliminary data.</text>
</comment>